<dbReference type="Pfam" id="PF20780">
    <property type="entry name" value="TssR_M"/>
    <property type="match status" value="1"/>
</dbReference>
<evidence type="ECO:0000259" key="2">
    <source>
        <dbReference type="Pfam" id="PF20780"/>
    </source>
</evidence>
<evidence type="ECO:0000313" key="6">
    <source>
        <dbReference type="Proteomes" id="UP001144347"/>
    </source>
</evidence>
<feature type="domain" description="Type VI secretion system TssR-like N-terminal barrel" evidence="1">
    <location>
        <begin position="53"/>
        <end position="153"/>
    </location>
</feature>
<protein>
    <submittedName>
        <fullName evidence="5">Type VI secretion system protein TssR</fullName>
    </submittedName>
</protein>
<name>A0ABT4L393_9SPHI</name>
<dbReference type="Pfam" id="PF20782">
    <property type="entry name" value="TssR_VWA"/>
    <property type="match status" value="1"/>
</dbReference>
<dbReference type="InterPro" id="IPR049358">
    <property type="entry name" value="T6SS_TssR-like_C"/>
</dbReference>
<sequence>MNIFRIHRQVSRNNNWNRCFLLFVLFFLIPFLASAQFGLGIFKHKTRIKLSPQTQSYRINDVDIELDEGYFTENERWYVFSDRSNNTTYKSPGSDMQLKKLGLLEACYVINKKDDYLELIKYNPSLLNNPKSGTIDRKSAEYLGWVHKSKLLLWRTAIKENNSKFFVKTVTCYKDESIFTNFKKYLSKDSLMLFGGPLLNDTLKKKCATENLFYIFKQSDDGKQYLIGKSTQVTPDDVKQVIVGWISKDVVQFWGTRLGLEPGNNPADFYWNQLDAGRSDSVYVAPFYSKSAEKNVKNRLETIYPVQKIISAANDTTASLIKTGIFASVLDKSKNEVMNIAGRTINYTRYKQIIKDQKNINLIFVVDGGLENGKYMPYVSTIMQNLQMYRDTANRYNSFKYGAVVYKDDLGGSCYENTELPLTDDYKSIAQFLRVQQERIGQCNDENITQSVFSGLKRASALLEKNKNESNMIILIGGAGNDFSPGAVGWNDVINRLSYVGARMLIFQTQSLSNPSYNDFVLQAKDLVLKSAANITLLKKEKMVDIRDMLKESAFTLAKSDSGVYYLDYPEKAMTQGYVVFPERGEIMQASILEQSLIGLMDKIALDNTKIESSLDRFFNTIGILNTGIEPPFQNYYSSYRNQNLPPPFLKTFTNVNQPFYIPAWLYYKALPDSVNNIRLGLLVSEQEYEQVTENLLMLAGNGDHNFAYRSEIYSHLKKVVSGYLARKKIKLENGDLSEMSLSDVLECLTGNKSVNPFWDSKTLRMVKKEKKMNMTDILKFISDCKTKAQWLQENMSNNKYRFYNNGMAYYWLPAEKLP</sequence>
<dbReference type="Pfam" id="PF20781">
    <property type="entry name" value="TssR_C"/>
    <property type="match status" value="1"/>
</dbReference>
<evidence type="ECO:0000259" key="4">
    <source>
        <dbReference type="Pfam" id="PF20782"/>
    </source>
</evidence>
<accession>A0ABT4L393</accession>
<evidence type="ECO:0000259" key="3">
    <source>
        <dbReference type="Pfam" id="PF20781"/>
    </source>
</evidence>
<feature type="domain" description="Type VI secretion system TssR-like second" evidence="2">
    <location>
        <begin position="167"/>
        <end position="252"/>
    </location>
</feature>
<comment type="caution">
    <text evidence="5">The sequence shown here is derived from an EMBL/GenBank/DDBJ whole genome shotgun (WGS) entry which is preliminary data.</text>
</comment>
<dbReference type="InterPro" id="IPR040530">
    <property type="entry name" value="T6SS_TssR-like_N"/>
</dbReference>
<gene>
    <name evidence="5" type="primary">tssR</name>
    <name evidence="5" type="ORF">O0955_00090</name>
</gene>
<dbReference type="Pfam" id="PF17643">
    <property type="entry name" value="TssR"/>
    <property type="match status" value="1"/>
</dbReference>
<feature type="domain" description="Type VI secretion system TssR-like C-terminal" evidence="3">
    <location>
        <begin position="682"/>
        <end position="819"/>
    </location>
</feature>
<dbReference type="InterPro" id="IPR049360">
    <property type="entry name" value="T6SS_TssR-like_VWA"/>
</dbReference>
<organism evidence="5 6">
    <name type="scientific">Pedobacter punctiformis</name>
    <dbReference type="NCBI Taxonomy" id="3004097"/>
    <lineage>
        <taxon>Bacteria</taxon>
        <taxon>Pseudomonadati</taxon>
        <taxon>Bacteroidota</taxon>
        <taxon>Sphingobacteriia</taxon>
        <taxon>Sphingobacteriales</taxon>
        <taxon>Sphingobacteriaceae</taxon>
        <taxon>Pedobacter</taxon>
    </lineage>
</organism>
<dbReference type="InterPro" id="IPR049359">
    <property type="entry name" value="T6SS_TssR-like_dom_2"/>
</dbReference>
<reference evidence="5" key="1">
    <citation type="submission" date="2022-12" db="EMBL/GenBank/DDBJ databases">
        <title>Genome sequence of HCMS5-2.</title>
        <authorList>
            <person name="Woo H."/>
        </authorList>
    </citation>
    <scope>NUCLEOTIDE SEQUENCE</scope>
    <source>
        <strain evidence="5">HCMS5-2</strain>
    </source>
</reference>
<dbReference type="RefSeq" id="WP_269425506.1">
    <property type="nucleotide sequence ID" value="NZ_JAPWGM010000001.1"/>
</dbReference>
<dbReference type="Proteomes" id="UP001144347">
    <property type="component" value="Unassembled WGS sequence"/>
</dbReference>
<feature type="domain" description="Type VI secretion system TssR-like VWA" evidence="4">
    <location>
        <begin position="317"/>
        <end position="621"/>
    </location>
</feature>
<evidence type="ECO:0000313" key="5">
    <source>
        <dbReference type="EMBL" id="MCZ4242386.1"/>
    </source>
</evidence>
<proteinExistence type="predicted"/>
<evidence type="ECO:0000259" key="1">
    <source>
        <dbReference type="Pfam" id="PF17643"/>
    </source>
</evidence>
<dbReference type="EMBL" id="JAPWGM010000001">
    <property type="protein sequence ID" value="MCZ4242386.1"/>
    <property type="molecule type" value="Genomic_DNA"/>
</dbReference>
<keyword evidence="6" id="KW-1185">Reference proteome</keyword>